<name>A0A8J7R2Y3_9HYPH</name>
<organism evidence="1 2">
    <name type="scientific">Tianweitania sediminis</name>
    <dbReference type="NCBI Taxonomy" id="1502156"/>
    <lineage>
        <taxon>Bacteria</taxon>
        <taxon>Pseudomonadati</taxon>
        <taxon>Pseudomonadota</taxon>
        <taxon>Alphaproteobacteria</taxon>
        <taxon>Hyphomicrobiales</taxon>
        <taxon>Phyllobacteriaceae</taxon>
        <taxon>Tianweitania</taxon>
    </lineage>
</organism>
<reference evidence="1" key="1">
    <citation type="submission" date="2021-03" db="EMBL/GenBank/DDBJ databases">
        <title>Genome sequencing and assembly of Tianweitania sediminis.</title>
        <authorList>
            <person name="Chhetri G."/>
        </authorList>
    </citation>
    <scope>NUCLEOTIDE SEQUENCE</scope>
    <source>
        <strain evidence="1">Z8</strain>
    </source>
</reference>
<gene>
    <name evidence="1" type="ORF">J5Y06_18640</name>
</gene>
<proteinExistence type="predicted"/>
<dbReference type="AlphaFoldDB" id="A0A8J7R2Y3"/>
<dbReference type="EMBL" id="JAGIYY010000008">
    <property type="protein sequence ID" value="MBP0440672.1"/>
    <property type="molecule type" value="Genomic_DNA"/>
</dbReference>
<keyword evidence="2" id="KW-1185">Reference proteome</keyword>
<comment type="caution">
    <text evidence="1">The sequence shown here is derived from an EMBL/GenBank/DDBJ whole genome shotgun (WGS) entry which is preliminary data.</text>
</comment>
<evidence type="ECO:0000313" key="2">
    <source>
        <dbReference type="Proteomes" id="UP000666240"/>
    </source>
</evidence>
<protein>
    <submittedName>
        <fullName evidence="1">Uncharacterized protein</fullName>
    </submittedName>
</protein>
<accession>A0A8J7R2Y3</accession>
<evidence type="ECO:0000313" key="1">
    <source>
        <dbReference type="EMBL" id="MBP0440672.1"/>
    </source>
</evidence>
<dbReference type="Proteomes" id="UP000666240">
    <property type="component" value="Unassembled WGS sequence"/>
</dbReference>
<dbReference type="RefSeq" id="WP_209336691.1">
    <property type="nucleotide sequence ID" value="NZ_JAGIYY010000008.1"/>
</dbReference>
<sequence>MMLVTNRACNVLETVDITAQTNVGCSDCGLPIINGRNTRRALGDEIVAPRLGEAMSLDKKRTHRLTEEEREGILRMYRTGEKISVIAATYGVPTNYPRTLAVRRNVTRGVAARIVRRADPVQARSETAAPVVPVAEIQRLSAKGLGCTQIAALLRCRYRDVADVLDLV</sequence>